<gene>
    <name evidence="1" type="ORF">GSI_13339</name>
</gene>
<reference evidence="1 2" key="1">
    <citation type="journal article" date="2015" name="Sci. Rep.">
        <title>Chromosome-level genome map provides insights into diverse defense mechanisms in the medicinal fungus Ganoderma sinense.</title>
        <authorList>
            <person name="Zhu Y."/>
            <person name="Xu J."/>
            <person name="Sun C."/>
            <person name="Zhou S."/>
            <person name="Xu H."/>
            <person name="Nelson D.R."/>
            <person name="Qian J."/>
            <person name="Song J."/>
            <person name="Luo H."/>
            <person name="Xiang L."/>
            <person name="Li Y."/>
            <person name="Xu Z."/>
            <person name="Ji A."/>
            <person name="Wang L."/>
            <person name="Lu S."/>
            <person name="Hayward A."/>
            <person name="Sun W."/>
            <person name="Li X."/>
            <person name="Schwartz D.C."/>
            <person name="Wang Y."/>
            <person name="Chen S."/>
        </authorList>
    </citation>
    <scope>NUCLEOTIDE SEQUENCE [LARGE SCALE GENOMIC DNA]</scope>
    <source>
        <strain evidence="1 2">ZZ0214-1</strain>
    </source>
</reference>
<dbReference type="AlphaFoldDB" id="A0A2G8RVC2"/>
<dbReference type="EMBL" id="AYKW01000056">
    <property type="protein sequence ID" value="PIL25449.1"/>
    <property type="molecule type" value="Genomic_DNA"/>
</dbReference>
<evidence type="ECO:0000313" key="1">
    <source>
        <dbReference type="EMBL" id="PIL25449.1"/>
    </source>
</evidence>
<evidence type="ECO:0000313" key="2">
    <source>
        <dbReference type="Proteomes" id="UP000230002"/>
    </source>
</evidence>
<comment type="caution">
    <text evidence="1">The sequence shown here is derived from an EMBL/GenBank/DDBJ whole genome shotgun (WGS) entry which is preliminary data.</text>
</comment>
<dbReference type="Proteomes" id="UP000230002">
    <property type="component" value="Unassembled WGS sequence"/>
</dbReference>
<name>A0A2G8RVC2_9APHY</name>
<protein>
    <submittedName>
        <fullName evidence="1">Uncharacterized protein</fullName>
    </submittedName>
</protein>
<sequence>MCTLELTQCVDAVCLSATNLANLYASLKRCTSLQSFEIQCNVARHPDYVTRGTPFVFLDMLAEMLSESPSSSTPGSCPGLLRLRPRVWLPERDTLKVAWLQTPVPIPDGWAEACEQLARALEDRSRHSNSLLRRLEVTVRMEQWTDEIYMSAAHWEMVVAQEPVLPSYFERAAAAGVQLRVVIV</sequence>
<organism evidence="1 2">
    <name type="scientific">Ganoderma sinense ZZ0214-1</name>
    <dbReference type="NCBI Taxonomy" id="1077348"/>
    <lineage>
        <taxon>Eukaryota</taxon>
        <taxon>Fungi</taxon>
        <taxon>Dikarya</taxon>
        <taxon>Basidiomycota</taxon>
        <taxon>Agaricomycotina</taxon>
        <taxon>Agaricomycetes</taxon>
        <taxon>Polyporales</taxon>
        <taxon>Polyporaceae</taxon>
        <taxon>Ganoderma</taxon>
    </lineage>
</organism>
<accession>A0A2G8RVC2</accession>
<proteinExistence type="predicted"/>
<keyword evidence="2" id="KW-1185">Reference proteome</keyword>